<dbReference type="PROSITE" id="PS00894">
    <property type="entry name" value="HTH_DEOR_1"/>
    <property type="match status" value="1"/>
</dbReference>
<dbReference type="PATRIC" id="fig|480391.4.peg.1701"/>
<dbReference type="SMART" id="SM01134">
    <property type="entry name" value="DeoRC"/>
    <property type="match status" value="1"/>
</dbReference>
<dbReference type="InterPro" id="IPR001034">
    <property type="entry name" value="DeoR_HTH"/>
</dbReference>
<dbReference type="SUPFAM" id="SSF46785">
    <property type="entry name" value="Winged helix' DNA-binding domain"/>
    <property type="match status" value="1"/>
</dbReference>
<dbReference type="GO" id="GO:0003677">
    <property type="term" value="F:DNA binding"/>
    <property type="evidence" value="ECO:0007669"/>
    <property type="project" value="UniProtKB-KW"/>
</dbReference>
<proteinExistence type="predicted"/>
<dbReference type="OrthoDB" id="9797223at2"/>
<dbReference type="PROSITE" id="PS51000">
    <property type="entry name" value="HTH_DEOR_2"/>
    <property type="match status" value="1"/>
</dbReference>
<name>A0A0R2NMH5_9LACO</name>
<keyword evidence="6" id="KW-1185">Reference proteome</keyword>
<dbReference type="Pfam" id="PF08220">
    <property type="entry name" value="HTH_DeoR"/>
    <property type="match status" value="1"/>
</dbReference>
<comment type="caution">
    <text evidence="5">The sequence shown here is derived from an EMBL/GenBank/DDBJ whole genome shotgun (WGS) entry which is preliminary data.</text>
</comment>
<dbReference type="GO" id="GO:0003700">
    <property type="term" value="F:DNA-binding transcription factor activity"/>
    <property type="evidence" value="ECO:0007669"/>
    <property type="project" value="InterPro"/>
</dbReference>
<dbReference type="InterPro" id="IPR036390">
    <property type="entry name" value="WH_DNA-bd_sf"/>
</dbReference>
<dbReference type="AlphaFoldDB" id="A0A0R2NMH5"/>
<dbReference type="InterPro" id="IPR018356">
    <property type="entry name" value="Tscrpt_reg_HTH_DeoR_CS"/>
</dbReference>
<dbReference type="PANTHER" id="PTHR30363">
    <property type="entry name" value="HTH-TYPE TRANSCRIPTIONAL REGULATOR SRLR-RELATED"/>
    <property type="match status" value="1"/>
</dbReference>
<evidence type="ECO:0000313" key="6">
    <source>
        <dbReference type="Proteomes" id="UP000051249"/>
    </source>
</evidence>
<reference evidence="5 6" key="1">
    <citation type="journal article" date="2015" name="Genome Announc.">
        <title>Expanding the biotechnology potential of lactobacilli through comparative genomics of 213 strains and associated genera.</title>
        <authorList>
            <person name="Sun Z."/>
            <person name="Harris H.M."/>
            <person name="McCann A."/>
            <person name="Guo C."/>
            <person name="Argimon S."/>
            <person name="Zhang W."/>
            <person name="Yang X."/>
            <person name="Jeffery I.B."/>
            <person name="Cooney J.C."/>
            <person name="Kagawa T.F."/>
            <person name="Liu W."/>
            <person name="Song Y."/>
            <person name="Salvetti E."/>
            <person name="Wrobel A."/>
            <person name="Rasinkangas P."/>
            <person name="Parkhill J."/>
            <person name="Rea M.C."/>
            <person name="O'Sullivan O."/>
            <person name="Ritari J."/>
            <person name="Douillard F.P."/>
            <person name="Paul Ross R."/>
            <person name="Yang R."/>
            <person name="Briner A.E."/>
            <person name="Felis G.E."/>
            <person name="de Vos W.M."/>
            <person name="Barrangou R."/>
            <person name="Klaenhammer T.R."/>
            <person name="Caufield P.W."/>
            <person name="Cui Y."/>
            <person name="Zhang H."/>
            <person name="O'Toole P.W."/>
        </authorList>
    </citation>
    <scope>NUCLEOTIDE SEQUENCE [LARGE SCALE GENOMIC DNA]</scope>
    <source>
        <strain evidence="5 6">DSM 23026</strain>
    </source>
</reference>
<keyword evidence="2" id="KW-0238">DNA-binding</keyword>
<dbReference type="InterPro" id="IPR050313">
    <property type="entry name" value="Carb_Metab_HTH_regulators"/>
</dbReference>
<dbReference type="RefSeq" id="WP_057798615.1">
    <property type="nucleotide sequence ID" value="NZ_BJZZ01000036.1"/>
</dbReference>
<keyword evidence="1" id="KW-0805">Transcription regulation</keyword>
<dbReference type="InterPro" id="IPR037171">
    <property type="entry name" value="NagB/RpiA_transferase-like"/>
</dbReference>
<dbReference type="InterPro" id="IPR036388">
    <property type="entry name" value="WH-like_DNA-bd_sf"/>
</dbReference>
<dbReference type="Gene3D" id="3.40.50.1360">
    <property type="match status" value="1"/>
</dbReference>
<accession>A0A0R2NMH5</accession>
<evidence type="ECO:0000256" key="3">
    <source>
        <dbReference type="ARBA" id="ARBA00023163"/>
    </source>
</evidence>
<protein>
    <submittedName>
        <fullName evidence="5">Lactose PTS family porter repressor</fullName>
    </submittedName>
</protein>
<sequence>MLTELREELILNYLKQHQFAKLLELSKITGCSESTIRRDLDRLELRGNLIKIRGGAKIAKSLRDEPDIETKNKVNTDVKAKLGEYAANLVENGDVIFIDAGSTTANMVSNLTNKKDILVVTNGIEVASLLSNFKVSTYLLGGMIKSSTKAITGFEAIDRIRDFQFNKSFLGINGIDTEKGFTTPDIQEADIKKQVILQSKKTFVLADQSKFDEVSFVKVADAKSLKIITNQTASEYKGMKIMEV</sequence>
<dbReference type="PANTHER" id="PTHR30363:SF56">
    <property type="entry name" value="TRANSCRIPTIONAL REGULATOR, DEOR FAMILY"/>
    <property type="match status" value="1"/>
</dbReference>
<dbReference type="Gene3D" id="1.10.10.10">
    <property type="entry name" value="Winged helix-like DNA-binding domain superfamily/Winged helix DNA-binding domain"/>
    <property type="match status" value="1"/>
</dbReference>
<dbReference type="InterPro" id="IPR014036">
    <property type="entry name" value="DeoR-like_C"/>
</dbReference>
<evidence type="ECO:0000256" key="1">
    <source>
        <dbReference type="ARBA" id="ARBA00023015"/>
    </source>
</evidence>
<evidence type="ECO:0000256" key="2">
    <source>
        <dbReference type="ARBA" id="ARBA00023125"/>
    </source>
</evidence>
<evidence type="ECO:0000313" key="5">
    <source>
        <dbReference type="EMBL" id="KRO25584.1"/>
    </source>
</evidence>
<dbReference type="Pfam" id="PF00455">
    <property type="entry name" value="DeoRC"/>
    <property type="match status" value="1"/>
</dbReference>
<dbReference type="SMART" id="SM00420">
    <property type="entry name" value="HTH_DEOR"/>
    <property type="match status" value="1"/>
</dbReference>
<dbReference type="SUPFAM" id="SSF100950">
    <property type="entry name" value="NagB/RpiA/CoA transferase-like"/>
    <property type="match status" value="1"/>
</dbReference>
<evidence type="ECO:0000259" key="4">
    <source>
        <dbReference type="PROSITE" id="PS51000"/>
    </source>
</evidence>
<dbReference type="EMBL" id="JQCQ01000008">
    <property type="protein sequence ID" value="KRO25584.1"/>
    <property type="molecule type" value="Genomic_DNA"/>
</dbReference>
<gene>
    <name evidence="5" type="ORF">IV88_GL001664</name>
</gene>
<keyword evidence="3" id="KW-0804">Transcription</keyword>
<dbReference type="Proteomes" id="UP000051249">
    <property type="component" value="Unassembled WGS sequence"/>
</dbReference>
<organism evidence="5 6">
    <name type="scientific">Pediococcus argentinicus</name>
    <dbReference type="NCBI Taxonomy" id="480391"/>
    <lineage>
        <taxon>Bacteria</taxon>
        <taxon>Bacillati</taxon>
        <taxon>Bacillota</taxon>
        <taxon>Bacilli</taxon>
        <taxon>Lactobacillales</taxon>
        <taxon>Lactobacillaceae</taxon>
        <taxon>Pediococcus</taxon>
    </lineage>
</organism>
<feature type="domain" description="HTH deoR-type" evidence="4">
    <location>
        <begin position="3"/>
        <end position="58"/>
    </location>
</feature>